<dbReference type="InterPro" id="IPR052346">
    <property type="entry name" value="O-mannosyl-transferase_TMTC"/>
</dbReference>
<keyword evidence="2" id="KW-0802">TPR repeat</keyword>
<accession>A0A0M0K7P6</accession>
<evidence type="ECO:0000256" key="1">
    <source>
        <dbReference type="ARBA" id="ARBA00022737"/>
    </source>
</evidence>
<dbReference type="GO" id="GO:0005783">
    <property type="term" value="C:endoplasmic reticulum"/>
    <property type="evidence" value="ECO:0007669"/>
    <property type="project" value="TreeGrafter"/>
</dbReference>
<feature type="region of interest" description="Disordered" evidence="3">
    <location>
        <begin position="280"/>
        <end position="353"/>
    </location>
</feature>
<dbReference type="Proteomes" id="UP000037460">
    <property type="component" value="Unassembled WGS sequence"/>
</dbReference>
<sequence length="651" mass="70768">MWGRSGAPLIGLIIGALAARTLRRTLDWRTDETAFEAAILACPRSAKLHQQMCTLRTQQRRFDEAAVHCAASEEIDPLFCDVHKSKGYLAIGRDDVGGAIEAFNTSLTCVYTNLHAYKVLLTVYDLLHARDPRNGSLYEQMGRTQATVGNRPYALALLREAAALHLRKKEPEKALAATERGRELLLLADQGDGASASGGDGVSAGAGDVLEAAELRAKDAAAVSDEEPTRREACALEYWHAQALKGTGRLAEARDAFTRAMPCPAHPALALAAETEARRLRRPLGTARARKAEAPRRATASVPEIDQASSRAASSSHAAARDRRLAAERSLAASPPSSPALPHAPDTTPHALPHVPLSPPRVLLLTFHGGVAASVRWAAQELGFDYGAVGDVAWYAAVRSVRDSAAVTVVSSTHFEWWYATHVRAVDFPSPAVLRPIGLMSPDEPAPHDPVPASVDRPASLFVLPKVNEARLGLAAALAARGLPVWTSGVWPDAMQQWGGPKAVRTFRAVVHVPYAPTTFALFEHAQAGLITFIPTPRLLVHLYQTRGLFFQSTRHDFVTTGAGTEELTEAMLGATEWYSAANDACFVQFDSLDDLEAQLRTIDLDQRRHRLQLWAHAHTNTTRARWRMLDRFLLRTGADAVDLPIELRQA</sequence>
<evidence type="ECO:0000313" key="5">
    <source>
        <dbReference type="Proteomes" id="UP000037460"/>
    </source>
</evidence>
<organism evidence="4 5">
    <name type="scientific">Chrysochromulina tobinii</name>
    <dbReference type="NCBI Taxonomy" id="1460289"/>
    <lineage>
        <taxon>Eukaryota</taxon>
        <taxon>Haptista</taxon>
        <taxon>Haptophyta</taxon>
        <taxon>Prymnesiophyceae</taxon>
        <taxon>Prymnesiales</taxon>
        <taxon>Chrysochromulinaceae</taxon>
        <taxon>Chrysochromulina</taxon>
    </lineage>
</organism>
<dbReference type="InterPro" id="IPR011990">
    <property type="entry name" value="TPR-like_helical_dom_sf"/>
</dbReference>
<evidence type="ECO:0000256" key="3">
    <source>
        <dbReference type="SAM" id="MobiDB-lite"/>
    </source>
</evidence>
<dbReference type="GO" id="GO:0000030">
    <property type="term" value="F:mannosyltransferase activity"/>
    <property type="evidence" value="ECO:0007669"/>
    <property type="project" value="TreeGrafter"/>
</dbReference>
<evidence type="ECO:0000313" key="4">
    <source>
        <dbReference type="EMBL" id="KOO34891.1"/>
    </source>
</evidence>
<dbReference type="EMBL" id="JWZX01001059">
    <property type="protein sequence ID" value="KOO34891.1"/>
    <property type="molecule type" value="Genomic_DNA"/>
</dbReference>
<feature type="compositionally biased region" description="Low complexity" evidence="3">
    <location>
        <begin position="308"/>
        <end position="318"/>
    </location>
</feature>
<keyword evidence="1" id="KW-0677">Repeat</keyword>
<keyword evidence="5" id="KW-1185">Reference proteome</keyword>
<dbReference type="Gene3D" id="1.25.40.10">
    <property type="entry name" value="Tetratricopeptide repeat domain"/>
    <property type="match status" value="1"/>
</dbReference>
<protein>
    <submittedName>
        <fullName evidence="4">Uncharacterized protein</fullName>
    </submittedName>
</protein>
<dbReference type="AlphaFoldDB" id="A0A0M0K7P6"/>
<reference evidence="5" key="1">
    <citation type="journal article" date="2015" name="PLoS Genet.">
        <title>Genome Sequence and Transcriptome Analyses of Chrysochromulina tobin: Metabolic Tools for Enhanced Algal Fitness in the Prominent Order Prymnesiales (Haptophyceae).</title>
        <authorList>
            <person name="Hovde B.T."/>
            <person name="Deodato C.R."/>
            <person name="Hunsperger H.M."/>
            <person name="Ryken S.A."/>
            <person name="Yost W."/>
            <person name="Jha R.K."/>
            <person name="Patterson J."/>
            <person name="Monnat R.J. Jr."/>
            <person name="Barlow S.B."/>
            <person name="Starkenburg S.R."/>
            <person name="Cattolico R.A."/>
        </authorList>
    </citation>
    <scope>NUCLEOTIDE SEQUENCE</scope>
    <source>
        <strain evidence="5">CCMP291</strain>
    </source>
</reference>
<evidence type="ECO:0000256" key="2">
    <source>
        <dbReference type="ARBA" id="ARBA00022803"/>
    </source>
</evidence>
<dbReference type="GO" id="GO:0030968">
    <property type="term" value="P:endoplasmic reticulum unfolded protein response"/>
    <property type="evidence" value="ECO:0007669"/>
    <property type="project" value="TreeGrafter"/>
</dbReference>
<feature type="compositionally biased region" description="Low complexity" evidence="3">
    <location>
        <begin position="328"/>
        <end position="346"/>
    </location>
</feature>
<dbReference type="PANTHER" id="PTHR44227">
    <property type="match status" value="1"/>
</dbReference>
<gene>
    <name evidence="4" type="ORF">Ctob_014853</name>
</gene>
<dbReference type="SUPFAM" id="SSF48452">
    <property type="entry name" value="TPR-like"/>
    <property type="match status" value="1"/>
</dbReference>
<name>A0A0M0K7P6_9EUKA</name>
<dbReference type="PANTHER" id="PTHR44227:SF3">
    <property type="entry name" value="PROTEIN O-MANNOSYL-TRANSFERASE TMTC4"/>
    <property type="match status" value="1"/>
</dbReference>
<dbReference type="GO" id="GO:0035269">
    <property type="term" value="P:protein O-linked glycosylation via mannose"/>
    <property type="evidence" value="ECO:0007669"/>
    <property type="project" value="TreeGrafter"/>
</dbReference>
<comment type="caution">
    <text evidence="4">The sequence shown here is derived from an EMBL/GenBank/DDBJ whole genome shotgun (WGS) entry which is preliminary data.</text>
</comment>
<proteinExistence type="predicted"/>